<dbReference type="Pfam" id="PF01636">
    <property type="entry name" value="APH"/>
    <property type="match status" value="1"/>
</dbReference>
<name>A0ABW1T0U8_9ACTN</name>
<evidence type="ECO:0000313" key="3">
    <source>
        <dbReference type="Proteomes" id="UP001596138"/>
    </source>
</evidence>
<dbReference type="Proteomes" id="UP001596138">
    <property type="component" value="Unassembled WGS sequence"/>
</dbReference>
<keyword evidence="3" id="KW-1185">Reference proteome</keyword>
<evidence type="ECO:0000259" key="1">
    <source>
        <dbReference type="Pfam" id="PF01636"/>
    </source>
</evidence>
<gene>
    <name evidence="2" type="ORF">ACFQGU_07730</name>
</gene>
<dbReference type="EMBL" id="JBHSTI010000008">
    <property type="protein sequence ID" value="MFC6237765.1"/>
    <property type="molecule type" value="Genomic_DNA"/>
</dbReference>
<sequence>MVPDPRGVLEAFALPGEPTAYVEVAGGWSNLVLRLTTTHGDYAVKELRNAWGEPRWLDWLAEGWRLETACAAAGVPVPEPVPAPDGGCLAWVPSTDGGADVPVRVHRWAEASTVPREPVGAPLAEWLGRTLAAVHRLALTPLRPDLYAGRVGLTTAGVWPDLVGRATSAGVPWASDLADAEPVARAASALLAEGDRDGEVLCHGDVDQKNLLLGAGGPLLIDWDVVLPTVPAHDLAHAALTMAAWSSPEVAGAVVRAYRASGGDPAPVEPQHLGPALASRLGWIRFTVDRALDAGASVQDRAAGDAVPGLLADLRHRVATAERITTWLS</sequence>
<accession>A0ABW1T0U8</accession>
<dbReference type="InterPro" id="IPR011009">
    <property type="entry name" value="Kinase-like_dom_sf"/>
</dbReference>
<comment type="caution">
    <text evidence="2">The sequence shown here is derived from an EMBL/GenBank/DDBJ whole genome shotgun (WGS) entry which is preliminary data.</text>
</comment>
<reference evidence="3" key="1">
    <citation type="journal article" date="2019" name="Int. J. Syst. Evol. Microbiol.">
        <title>The Global Catalogue of Microorganisms (GCM) 10K type strain sequencing project: providing services to taxonomists for standard genome sequencing and annotation.</title>
        <authorList>
            <consortium name="The Broad Institute Genomics Platform"/>
            <consortium name="The Broad Institute Genome Sequencing Center for Infectious Disease"/>
            <person name="Wu L."/>
            <person name="Ma J."/>
        </authorList>
    </citation>
    <scope>NUCLEOTIDE SEQUENCE [LARGE SCALE GENOMIC DNA]</scope>
    <source>
        <strain evidence="3">CGMCC 4.7317</strain>
    </source>
</reference>
<organism evidence="2 3">
    <name type="scientific">Longivirga aurantiaca</name>
    <dbReference type="NCBI Taxonomy" id="1837743"/>
    <lineage>
        <taxon>Bacteria</taxon>
        <taxon>Bacillati</taxon>
        <taxon>Actinomycetota</taxon>
        <taxon>Actinomycetes</taxon>
        <taxon>Sporichthyales</taxon>
        <taxon>Sporichthyaceae</taxon>
        <taxon>Longivirga</taxon>
    </lineage>
</organism>
<dbReference type="RefSeq" id="WP_386765367.1">
    <property type="nucleotide sequence ID" value="NZ_JBHSTI010000008.1"/>
</dbReference>
<evidence type="ECO:0000313" key="2">
    <source>
        <dbReference type="EMBL" id="MFC6237765.1"/>
    </source>
</evidence>
<protein>
    <submittedName>
        <fullName evidence="2">Phosphotransferase</fullName>
    </submittedName>
</protein>
<dbReference type="SUPFAM" id="SSF56112">
    <property type="entry name" value="Protein kinase-like (PK-like)"/>
    <property type="match status" value="1"/>
</dbReference>
<dbReference type="InterPro" id="IPR002575">
    <property type="entry name" value="Aminoglycoside_PTrfase"/>
</dbReference>
<dbReference type="Gene3D" id="3.90.1200.10">
    <property type="match status" value="1"/>
</dbReference>
<proteinExistence type="predicted"/>
<feature type="domain" description="Aminoglycoside phosphotransferase" evidence="1">
    <location>
        <begin position="23"/>
        <end position="266"/>
    </location>
</feature>